<dbReference type="SUPFAM" id="SSF51905">
    <property type="entry name" value="FAD/NAD(P)-binding domain"/>
    <property type="match status" value="1"/>
</dbReference>
<evidence type="ECO:0000256" key="1">
    <source>
        <dbReference type="ARBA" id="ARBA00023002"/>
    </source>
</evidence>
<dbReference type="Gene3D" id="3.50.50.60">
    <property type="entry name" value="FAD/NAD(P)-binding domain"/>
    <property type="match status" value="2"/>
</dbReference>
<dbReference type="GO" id="GO:0050660">
    <property type="term" value="F:flavin adenine dinucleotide binding"/>
    <property type="evidence" value="ECO:0007669"/>
    <property type="project" value="TreeGrafter"/>
</dbReference>
<dbReference type="EMBL" id="CP046147">
    <property type="protein sequence ID" value="WFG38660.1"/>
    <property type="molecule type" value="Genomic_DNA"/>
</dbReference>
<evidence type="ECO:0000313" key="2">
    <source>
        <dbReference type="EMBL" id="WFG38660.1"/>
    </source>
</evidence>
<reference evidence="2 3" key="1">
    <citation type="submission" date="2019-11" db="EMBL/GenBank/DDBJ databases">
        <authorList>
            <person name="Cho J.-C."/>
        </authorList>
    </citation>
    <scope>NUCLEOTIDE SEQUENCE [LARGE SCALE GENOMIC DNA]</scope>
    <source>
        <strain evidence="2 3">JH1073</strain>
    </source>
</reference>
<dbReference type="PANTHER" id="PTHR43539">
    <property type="entry name" value="FLAVIN-BINDING MONOOXYGENASE-LIKE PROTEIN (AFU_ORTHOLOGUE AFUA_4G09220)"/>
    <property type="match status" value="1"/>
</dbReference>
<name>A0AAJ6CUD6_9CHLR</name>
<dbReference type="Pfam" id="PF13738">
    <property type="entry name" value="Pyr_redox_3"/>
    <property type="match status" value="1"/>
</dbReference>
<organism evidence="2 3">
    <name type="scientific">Candidatus Lucifugimonas marina</name>
    <dbReference type="NCBI Taxonomy" id="3038979"/>
    <lineage>
        <taxon>Bacteria</taxon>
        <taxon>Bacillati</taxon>
        <taxon>Chloroflexota</taxon>
        <taxon>Dehalococcoidia</taxon>
        <taxon>SAR202 cluster</taxon>
        <taxon>Candidatus Lucifugimonadales</taxon>
        <taxon>Candidatus Lucifugimonadaceae</taxon>
        <taxon>Candidatus Lucifugimonas</taxon>
    </lineage>
</organism>
<sequence>MQLATKSFDDARSHNELTTSHNTIIVGAGQAGLAASYHLKQRNIDHILIDRGRPGESWLSQRWDSFVLNTPNVANSLPGKPFHPESPGAFESPATLVEYFNDYIKEFDLPFEGGINVTGATCNADGTSIDVTTDKGNYQTQNLIVASGNQNVPTLPDAAKKVPANITSIDTSEYRNAAQLPEGAVLVVGSAQSGIQIAEDLLTANRTVYLATSKVGRFRRNFRGKDIVEWAIAAGMYKHTTANLENPEDQYAAQPIASGVDGGRTISLQSTHEKGAILLGRLEGFEGTTAIIHDDLRANIEYGDAFSAKIISMLDPAISKIAPDAPPLMDEPADTPAPASLGTNAPTKLDLDEAGITSIVWTTGFTGDYSWIDLEGHAIERGRPVQQDGASPAKGLYFIGTPWLRNRASGIIYGAGDDAQAIAEQIKA</sequence>
<keyword evidence="2" id="KW-0503">Monooxygenase</keyword>
<accession>A0AAJ6CUD6</accession>
<reference evidence="3" key="2">
    <citation type="submission" date="2023-06" db="EMBL/GenBank/DDBJ databases">
        <title>Pangenomics reveal diversification of enzyme families and niche specialization in globally abundant SAR202 bacteria.</title>
        <authorList>
            <person name="Saw J.H.W."/>
        </authorList>
    </citation>
    <scope>NUCLEOTIDE SEQUENCE [LARGE SCALE GENOMIC DNA]</scope>
    <source>
        <strain evidence="3">JH1073</strain>
    </source>
</reference>
<dbReference type="GO" id="GO:0004497">
    <property type="term" value="F:monooxygenase activity"/>
    <property type="evidence" value="ECO:0007669"/>
    <property type="project" value="UniProtKB-KW"/>
</dbReference>
<keyword evidence="1" id="KW-0560">Oxidoreductase</keyword>
<dbReference type="Proteomes" id="UP001219901">
    <property type="component" value="Chromosome"/>
</dbReference>
<dbReference type="PANTHER" id="PTHR43539:SF78">
    <property type="entry name" value="FLAVIN-CONTAINING MONOOXYGENASE"/>
    <property type="match status" value="1"/>
</dbReference>
<evidence type="ECO:0000313" key="3">
    <source>
        <dbReference type="Proteomes" id="UP001219901"/>
    </source>
</evidence>
<dbReference type="InterPro" id="IPR050982">
    <property type="entry name" value="Auxin_biosynth/cation_transpt"/>
</dbReference>
<dbReference type="PRINTS" id="PR00469">
    <property type="entry name" value="PNDRDTASEII"/>
</dbReference>
<dbReference type="InterPro" id="IPR036188">
    <property type="entry name" value="FAD/NAD-bd_sf"/>
</dbReference>
<keyword evidence="3" id="KW-1185">Reference proteome</keyword>
<gene>
    <name evidence="2" type="ORF">GKO48_03240</name>
</gene>
<protein>
    <submittedName>
        <fullName evidence="2">SidA/IucD/PvdA family monooxygenase</fullName>
    </submittedName>
</protein>
<proteinExistence type="predicted"/>
<dbReference type="AlphaFoldDB" id="A0AAJ6CUD6"/>